<dbReference type="EMBL" id="JAADYS010002044">
    <property type="protein sequence ID" value="KAF4459993.1"/>
    <property type="molecule type" value="Genomic_DNA"/>
</dbReference>
<organism evidence="1 2">
    <name type="scientific">Fusarium albosuccineum</name>
    <dbReference type="NCBI Taxonomy" id="1237068"/>
    <lineage>
        <taxon>Eukaryota</taxon>
        <taxon>Fungi</taxon>
        <taxon>Dikarya</taxon>
        <taxon>Ascomycota</taxon>
        <taxon>Pezizomycotina</taxon>
        <taxon>Sordariomycetes</taxon>
        <taxon>Hypocreomycetidae</taxon>
        <taxon>Hypocreales</taxon>
        <taxon>Nectriaceae</taxon>
        <taxon>Fusarium</taxon>
        <taxon>Fusarium decemcellulare species complex</taxon>
    </lineage>
</organism>
<sequence length="66" mass="7576">MRHDFNARALFFTHEVSGLKKTINTIKNDFKKDLYKAERSLSAAFNDSIKSITTKQEKIEAEIATL</sequence>
<gene>
    <name evidence="1" type="ORF">FALBO_13240</name>
</gene>
<keyword evidence="2" id="KW-1185">Reference proteome</keyword>
<evidence type="ECO:0000313" key="1">
    <source>
        <dbReference type="EMBL" id="KAF4459993.1"/>
    </source>
</evidence>
<evidence type="ECO:0000313" key="2">
    <source>
        <dbReference type="Proteomes" id="UP000554235"/>
    </source>
</evidence>
<proteinExistence type="predicted"/>
<dbReference type="AlphaFoldDB" id="A0A8H4P7A3"/>
<protein>
    <submittedName>
        <fullName evidence="1">Uncharacterized protein</fullName>
    </submittedName>
</protein>
<accession>A0A8H4P7A3</accession>
<dbReference type="Proteomes" id="UP000554235">
    <property type="component" value="Unassembled WGS sequence"/>
</dbReference>
<reference evidence="1 2" key="1">
    <citation type="submission" date="2020-01" db="EMBL/GenBank/DDBJ databases">
        <title>Identification and distribution of gene clusters putatively required for synthesis of sphingolipid metabolism inhibitors in phylogenetically diverse species of the filamentous fungus Fusarium.</title>
        <authorList>
            <person name="Kim H.-S."/>
            <person name="Busman M."/>
            <person name="Brown D.W."/>
            <person name="Divon H."/>
            <person name="Uhlig S."/>
            <person name="Proctor R.H."/>
        </authorList>
    </citation>
    <scope>NUCLEOTIDE SEQUENCE [LARGE SCALE GENOMIC DNA]</scope>
    <source>
        <strain evidence="1 2">NRRL 20459</strain>
    </source>
</reference>
<name>A0A8H4P7A3_9HYPO</name>
<comment type="caution">
    <text evidence="1">The sequence shown here is derived from an EMBL/GenBank/DDBJ whole genome shotgun (WGS) entry which is preliminary data.</text>
</comment>